<dbReference type="InterPro" id="IPR011010">
    <property type="entry name" value="DNA_brk_join_enz"/>
</dbReference>
<dbReference type="GO" id="GO:0015074">
    <property type="term" value="P:DNA integration"/>
    <property type="evidence" value="ECO:0007669"/>
    <property type="project" value="InterPro"/>
</dbReference>
<proteinExistence type="predicted"/>
<accession>A0A1S1M3P0</accession>
<dbReference type="SUPFAM" id="SSF56349">
    <property type="entry name" value="DNA breaking-rejoining enzymes"/>
    <property type="match status" value="1"/>
</dbReference>
<feature type="domain" description="Tyr recombinase" evidence="5">
    <location>
        <begin position="269"/>
        <end position="464"/>
    </location>
</feature>
<dbReference type="GO" id="GO:0006310">
    <property type="term" value="P:DNA recombination"/>
    <property type="evidence" value="ECO:0007669"/>
    <property type="project" value="UniProtKB-KW"/>
</dbReference>
<dbReference type="AlphaFoldDB" id="A0A1S1M3P0"/>
<dbReference type="PROSITE" id="PS51900">
    <property type="entry name" value="CB"/>
    <property type="match status" value="1"/>
</dbReference>
<protein>
    <submittedName>
        <fullName evidence="7">Site-specific integrase</fullName>
    </submittedName>
</protein>
<evidence type="ECO:0000313" key="7">
    <source>
        <dbReference type="EMBL" id="OHU77468.1"/>
    </source>
</evidence>
<sequence length="468" mass="51895">MSTEQGKPKRTRRAEPISQHTAKNGTVSYWFQVDVGTKPDGGRDRRKFTFRTKAEARREFRRITSEVSSGTYNKPTAITVDEACDEWLAGRRGIRRVTIYSYENDLKPARRYLGGKKLQQLTKTDGDSLVQWMLTEARTSPRHYRADSLAGRVVALVSEHPEGITSADLAAALPGDVHSALSALLGTRRVARLRRGVYAPAAEDSAVTAEKRGLSAQTVRSTLTAFCAVVQSYVDQGVLPRNVIALVERPKDADPDDSQRKGDADSYEQTVKSWTLAEVGQFREAVSDHRLYACWLLSCYGLRRSEILGLRWSLVDLDTGTLLVRRSRVAVGSEAVEGAPKSTRSRRDLPLPADVTEALRSLKTAQKREAMALGVPWSDDRLVAVREDGEPLRPESYTDEFQRLRSRAGLRRIKLHGLRNTSVSLMLDQGHPPHIVAAWHGHDPAVALSIYADVKADELRAVGASLFG</sequence>
<dbReference type="Gene3D" id="1.10.150.130">
    <property type="match status" value="1"/>
</dbReference>
<dbReference type="InterPro" id="IPR002104">
    <property type="entry name" value="Integrase_catalytic"/>
</dbReference>
<keyword evidence="1 3" id="KW-0238">DNA-binding</keyword>
<feature type="domain" description="Core-binding (CB)" evidence="6">
    <location>
        <begin position="78"/>
        <end position="164"/>
    </location>
</feature>
<dbReference type="EMBL" id="MLIS01000001">
    <property type="protein sequence ID" value="OHU77468.1"/>
    <property type="molecule type" value="Genomic_DNA"/>
</dbReference>
<keyword evidence="8" id="KW-1185">Reference proteome</keyword>
<dbReference type="Proteomes" id="UP000179441">
    <property type="component" value="Unassembled WGS sequence"/>
</dbReference>
<evidence type="ECO:0000256" key="1">
    <source>
        <dbReference type="ARBA" id="ARBA00023125"/>
    </source>
</evidence>
<dbReference type="InterPro" id="IPR010998">
    <property type="entry name" value="Integrase_recombinase_N"/>
</dbReference>
<gene>
    <name evidence="7" type="ORF">BKG84_02720</name>
</gene>
<comment type="caution">
    <text evidence="7">The sequence shown here is derived from an EMBL/GenBank/DDBJ whole genome shotgun (WGS) entry which is preliminary data.</text>
</comment>
<dbReference type="InterPro" id="IPR013762">
    <property type="entry name" value="Integrase-like_cat_sf"/>
</dbReference>
<evidence type="ECO:0000256" key="3">
    <source>
        <dbReference type="PROSITE-ProRule" id="PRU01248"/>
    </source>
</evidence>
<dbReference type="InterPro" id="IPR050090">
    <property type="entry name" value="Tyrosine_recombinase_XerCD"/>
</dbReference>
<dbReference type="RefSeq" id="WP_070951177.1">
    <property type="nucleotide sequence ID" value="NZ_CP050145.1"/>
</dbReference>
<dbReference type="InterPro" id="IPR044068">
    <property type="entry name" value="CB"/>
</dbReference>
<evidence type="ECO:0000256" key="2">
    <source>
        <dbReference type="ARBA" id="ARBA00023172"/>
    </source>
</evidence>
<dbReference type="CDD" id="cd01189">
    <property type="entry name" value="INT_ICEBs1_C_like"/>
    <property type="match status" value="1"/>
</dbReference>
<evidence type="ECO:0000259" key="5">
    <source>
        <dbReference type="PROSITE" id="PS51898"/>
    </source>
</evidence>
<evidence type="ECO:0000256" key="4">
    <source>
        <dbReference type="SAM" id="MobiDB-lite"/>
    </source>
</evidence>
<dbReference type="Gene3D" id="1.10.443.10">
    <property type="entry name" value="Intergrase catalytic core"/>
    <property type="match status" value="1"/>
</dbReference>
<evidence type="ECO:0000259" key="6">
    <source>
        <dbReference type="PROSITE" id="PS51900"/>
    </source>
</evidence>
<dbReference type="Pfam" id="PF00589">
    <property type="entry name" value="Phage_integrase"/>
    <property type="match status" value="1"/>
</dbReference>
<evidence type="ECO:0000313" key="8">
    <source>
        <dbReference type="Proteomes" id="UP000179441"/>
    </source>
</evidence>
<dbReference type="PANTHER" id="PTHR30349:SF91">
    <property type="entry name" value="INTA PROTEIN"/>
    <property type="match status" value="1"/>
</dbReference>
<feature type="region of interest" description="Disordered" evidence="4">
    <location>
        <begin position="1"/>
        <end position="21"/>
    </location>
</feature>
<organism evidence="7 8">
    <name type="scientific">Mycobacteroides chelonae</name>
    <name type="common">Mycobacterium chelonae</name>
    <dbReference type="NCBI Taxonomy" id="1774"/>
    <lineage>
        <taxon>Bacteria</taxon>
        <taxon>Bacillati</taxon>
        <taxon>Actinomycetota</taxon>
        <taxon>Actinomycetes</taxon>
        <taxon>Mycobacteriales</taxon>
        <taxon>Mycobacteriaceae</taxon>
        <taxon>Mycobacteroides</taxon>
    </lineage>
</organism>
<keyword evidence="2" id="KW-0233">DNA recombination</keyword>
<dbReference type="GO" id="GO:0003677">
    <property type="term" value="F:DNA binding"/>
    <property type="evidence" value="ECO:0007669"/>
    <property type="project" value="UniProtKB-UniRule"/>
</dbReference>
<dbReference type="PANTHER" id="PTHR30349">
    <property type="entry name" value="PHAGE INTEGRASE-RELATED"/>
    <property type="match status" value="1"/>
</dbReference>
<dbReference type="PROSITE" id="PS51898">
    <property type="entry name" value="TYR_RECOMBINASE"/>
    <property type="match status" value="1"/>
</dbReference>
<name>A0A1S1M3P0_MYCCH</name>
<reference evidence="7 8" key="1">
    <citation type="submission" date="2016-10" db="EMBL/GenBank/DDBJ databases">
        <title>Evaluation of Human, Veterinary and Environmental Mycobacterium chelonae Isolates by Core Genome Phylogenomic Analysis, Targeted Gene Comparison, and Anti-microbial Susceptibility Patterns: A Tale of Mistaken Identities.</title>
        <authorList>
            <person name="Fogelson S.B."/>
            <person name="Camus A.C."/>
            <person name="Lorenz W."/>
            <person name="Vasireddy R."/>
            <person name="Vasireddy S."/>
            <person name="Smith T."/>
            <person name="Brown-Elliott B.A."/>
            <person name="Wallace R.J.Jr."/>
            <person name="Hasan N.A."/>
            <person name="Reischl U."/>
            <person name="Sanchez S."/>
        </authorList>
    </citation>
    <scope>NUCLEOTIDE SEQUENCE [LARGE SCALE GENOMIC DNA]</scope>
    <source>
        <strain evidence="7 8">15518</strain>
    </source>
</reference>